<reference evidence="2 3" key="1">
    <citation type="journal article" date="2020" name="Cell">
        <title>Large-Scale Comparative Analyses of Tick Genomes Elucidate Their Genetic Diversity and Vector Capacities.</title>
        <authorList>
            <consortium name="Tick Genome and Microbiome Consortium (TIGMIC)"/>
            <person name="Jia N."/>
            <person name="Wang J."/>
            <person name="Shi W."/>
            <person name="Du L."/>
            <person name="Sun Y."/>
            <person name="Zhan W."/>
            <person name="Jiang J.F."/>
            <person name="Wang Q."/>
            <person name="Zhang B."/>
            <person name="Ji P."/>
            <person name="Bell-Sakyi L."/>
            <person name="Cui X.M."/>
            <person name="Yuan T.T."/>
            <person name="Jiang B.G."/>
            <person name="Yang W.F."/>
            <person name="Lam T.T."/>
            <person name="Chang Q.C."/>
            <person name="Ding S.J."/>
            <person name="Wang X.J."/>
            <person name="Zhu J.G."/>
            <person name="Ruan X.D."/>
            <person name="Zhao L."/>
            <person name="Wei J.T."/>
            <person name="Ye R.Z."/>
            <person name="Que T.C."/>
            <person name="Du C.H."/>
            <person name="Zhou Y.H."/>
            <person name="Cheng J.X."/>
            <person name="Dai P.F."/>
            <person name="Guo W.B."/>
            <person name="Han X.H."/>
            <person name="Huang E.J."/>
            <person name="Li L.F."/>
            <person name="Wei W."/>
            <person name="Gao Y.C."/>
            <person name="Liu J.Z."/>
            <person name="Shao H.Z."/>
            <person name="Wang X."/>
            <person name="Wang C.C."/>
            <person name="Yang T.C."/>
            <person name="Huo Q.B."/>
            <person name="Li W."/>
            <person name="Chen H.Y."/>
            <person name="Chen S.E."/>
            <person name="Zhou L.G."/>
            <person name="Ni X.B."/>
            <person name="Tian J.H."/>
            <person name="Sheng Y."/>
            <person name="Liu T."/>
            <person name="Pan Y.S."/>
            <person name="Xia L.Y."/>
            <person name="Li J."/>
            <person name="Zhao F."/>
            <person name="Cao W.C."/>
        </authorList>
    </citation>
    <scope>NUCLEOTIDE SEQUENCE [LARGE SCALE GENOMIC DNA]</scope>
    <source>
        <strain evidence="2">HaeL-2018</strain>
    </source>
</reference>
<accession>A0A9J6H8H1</accession>
<feature type="region of interest" description="Disordered" evidence="1">
    <location>
        <begin position="114"/>
        <end position="170"/>
    </location>
</feature>
<evidence type="ECO:0000256" key="1">
    <source>
        <dbReference type="SAM" id="MobiDB-lite"/>
    </source>
</evidence>
<feature type="compositionally biased region" description="Polar residues" evidence="1">
    <location>
        <begin position="1"/>
        <end position="12"/>
    </location>
</feature>
<name>A0A9J6H8H1_HAELO</name>
<feature type="compositionally biased region" description="Polar residues" evidence="1">
    <location>
        <begin position="131"/>
        <end position="148"/>
    </location>
</feature>
<dbReference type="EMBL" id="JABSTR010000935">
    <property type="protein sequence ID" value="KAH9383029.1"/>
    <property type="molecule type" value="Genomic_DNA"/>
</dbReference>
<sequence length="456" mass="48794">MLANGQEMNPVSNVRHGATRSQDDAMVGYFFQRPQSDPDFQNYNKQSRWALGDDSVLEARGTEAPELETDFQALALETSHQLEIPASTKKLWSLEEPGPKPEDSKGLFLADQWRDPTWSTGHGHGPGGGNSSSEHAVSQPIMVQQRRSGSYPGSGDQGGASMLSPRSSETSGLGVKMVEYVLGSSPTIKDLDVGRMHHVGGGRMHHHQHQASSDADKVKKGKEGKLKDADGRTAVMQANGIMHNGIDDDKVYNAVVYRGGSRQASPSDDNKVDKMSKAPLEALVMGPGGGGVGGPPLEAHFEHHPMDPLGPFDYPPHGLLPTSMESPGMLDYTQFHLLPSNSKNGTSLCRRKVSGVQVAAAAYERPSFSLPGAQYSLGQGQQQGGTLGVPPPGAPTPSPFAPPSTPYLLNQDPYGPPPHPLGIVTVLGELAKRAATMKFIMVIPEYVPKGKTEPFF</sequence>
<feature type="region of interest" description="Disordered" evidence="1">
    <location>
        <begin position="201"/>
        <end position="225"/>
    </location>
</feature>
<evidence type="ECO:0000313" key="2">
    <source>
        <dbReference type="EMBL" id="KAH9383029.1"/>
    </source>
</evidence>
<gene>
    <name evidence="2" type="ORF">HPB48_023688</name>
</gene>
<feature type="compositionally biased region" description="Pro residues" evidence="1">
    <location>
        <begin position="389"/>
        <end position="405"/>
    </location>
</feature>
<feature type="region of interest" description="Disordered" evidence="1">
    <location>
        <begin position="1"/>
        <end position="20"/>
    </location>
</feature>
<keyword evidence="3" id="KW-1185">Reference proteome</keyword>
<feature type="compositionally biased region" description="Basic and acidic residues" evidence="1">
    <location>
        <begin position="214"/>
        <end position="225"/>
    </location>
</feature>
<comment type="caution">
    <text evidence="2">The sequence shown here is derived from an EMBL/GenBank/DDBJ whole genome shotgun (WGS) entry which is preliminary data.</text>
</comment>
<organism evidence="2 3">
    <name type="scientific">Haemaphysalis longicornis</name>
    <name type="common">Bush tick</name>
    <dbReference type="NCBI Taxonomy" id="44386"/>
    <lineage>
        <taxon>Eukaryota</taxon>
        <taxon>Metazoa</taxon>
        <taxon>Ecdysozoa</taxon>
        <taxon>Arthropoda</taxon>
        <taxon>Chelicerata</taxon>
        <taxon>Arachnida</taxon>
        <taxon>Acari</taxon>
        <taxon>Parasitiformes</taxon>
        <taxon>Ixodida</taxon>
        <taxon>Ixodoidea</taxon>
        <taxon>Ixodidae</taxon>
        <taxon>Haemaphysalinae</taxon>
        <taxon>Haemaphysalis</taxon>
    </lineage>
</organism>
<dbReference type="OrthoDB" id="668540at2759"/>
<dbReference type="VEuPathDB" id="VectorBase:HLOH_046850"/>
<protein>
    <recommendedName>
        <fullName evidence="4">Pumilio</fullName>
    </recommendedName>
</protein>
<dbReference type="Proteomes" id="UP000821853">
    <property type="component" value="Unassembled WGS sequence"/>
</dbReference>
<proteinExistence type="predicted"/>
<dbReference type="AlphaFoldDB" id="A0A9J6H8H1"/>
<evidence type="ECO:0000313" key="3">
    <source>
        <dbReference type="Proteomes" id="UP000821853"/>
    </source>
</evidence>
<feature type="region of interest" description="Disordered" evidence="1">
    <location>
        <begin position="379"/>
        <end position="405"/>
    </location>
</feature>
<evidence type="ECO:0008006" key="4">
    <source>
        <dbReference type="Google" id="ProtNLM"/>
    </source>
</evidence>